<gene>
    <name evidence="1" type="ORF">GCM10011583_74470</name>
</gene>
<evidence type="ECO:0008006" key="3">
    <source>
        <dbReference type="Google" id="ProtNLM"/>
    </source>
</evidence>
<dbReference type="Proteomes" id="UP000660265">
    <property type="component" value="Unassembled WGS sequence"/>
</dbReference>
<proteinExistence type="predicted"/>
<protein>
    <recommendedName>
        <fullName evidence="3">ATPase AAA-type core domain-containing protein</fullName>
    </recommendedName>
</protein>
<organism evidence="1 2">
    <name type="scientific">Streptomyces camponoticapitis</name>
    <dbReference type="NCBI Taxonomy" id="1616125"/>
    <lineage>
        <taxon>Bacteria</taxon>
        <taxon>Bacillati</taxon>
        <taxon>Actinomycetota</taxon>
        <taxon>Actinomycetes</taxon>
        <taxon>Kitasatosporales</taxon>
        <taxon>Streptomycetaceae</taxon>
        <taxon>Streptomyces</taxon>
    </lineage>
</organism>
<reference evidence="2" key="1">
    <citation type="journal article" date="2019" name="Int. J. Syst. Evol. Microbiol.">
        <title>The Global Catalogue of Microorganisms (GCM) 10K type strain sequencing project: providing services to taxonomists for standard genome sequencing and annotation.</title>
        <authorList>
            <consortium name="The Broad Institute Genomics Platform"/>
            <consortium name="The Broad Institute Genome Sequencing Center for Infectious Disease"/>
            <person name="Wu L."/>
            <person name="Ma J."/>
        </authorList>
    </citation>
    <scope>NUCLEOTIDE SEQUENCE [LARGE SCALE GENOMIC DNA]</scope>
    <source>
        <strain evidence="2">CGMCC 4.7275</strain>
    </source>
</reference>
<sequence length="62" mass="6707">MQVILTTHSPNLASSTPVECLTLVARGRTFPLRRGMTRLTEGDYAFLTRFLDVTKAGGGPAL</sequence>
<evidence type="ECO:0000313" key="1">
    <source>
        <dbReference type="EMBL" id="GGK31781.1"/>
    </source>
</evidence>
<dbReference type="EMBL" id="BMMV01000050">
    <property type="protein sequence ID" value="GGK31781.1"/>
    <property type="molecule type" value="Genomic_DNA"/>
</dbReference>
<keyword evidence="2" id="KW-1185">Reference proteome</keyword>
<accession>A0ABQ2EYB1</accession>
<comment type="caution">
    <text evidence="1">The sequence shown here is derived from an EMBL/GenBank/DDBJ whole genome shotgun (WGS) entry which is preliminary data.</text>
</comment>
<name>A0ABQ2EYB1_9ACTN</name>
<dbReference type="RefSeq" id="WP_189112003.1">
    <property type="nucleotide sequence ID" value="NZ_BMMV01000050.1"/>
</dbReference>
<evidence type="ECO:0000313" key="2">
    <source>
        <dbReference type="Proteomes" id="UP000660265"/>
    </source>
</evidence>